<dbReference type="AlphaFoldDB" id="A0AA87W9U6"/>
<dbReference type="SMART" id="SM00943">
    <property type="entry name" value="Prim-Pol"/>
    <property type="match status" value="1"/>
</dbReference>
<dbReference type="EMBL" id="BMHC01000021">
    <property type="protein sequence ID" value="GGI31736.1"/>
    <property type="molecule type" value="Genomic_DNA"/>
</dbReference>
<dbReference type="InterPro" id="IPR015330">
    <property type="entry name" value="DNA_primase/pol_bifunc_N"/>
</dbReference>
<dbReference type="SUPFAM" id="SSF56747">
    <property type="entry name" value="Prim-pol domain"/>
    <property type="match status" value="1"/>
</dbReference>
<gene>
    <name evidence="2" type="ORF">GCM10010987_65900</name>
</gene>
<reference evidence="2" key="1">
    <citation type="journal article" date="2014" name="Int. J. Syst. Evol. Microbiol.">
        <title>Complete genome sequence of Corynebacterium casei LMG S-19264T (=DSM 44701T), isolated from a smear-ripened cheese.</title>
        <authorList>
            <consortium name="US DOE Joint Genome Institute (JGI-PGF)"/>
            <person name="Walter F."/>
            <person name="Albersmeier A."/>
            <person name="Kalinowski J."/>
            <person name="Ruckert C."/>
        </authorList>
    </citation>
    <scope>NUCLEOTIDE SEQUENCE</scope>
    <source>
        <strain evidence="2">CGMCC 1.15034</strain>
    </source>
</reference>
<accession>A0AA87W9U6</accession>
<reference evidence="2" key="2">
    <citation type="submission" date="2022-12" db="EMBL/GenBank/DDBJ databases">
        <authorList>
            <person name="Sun Q."/>
            <person name="Zhou Y."/>
        </authorList>
    </citation>
    <scope>NUCLEOTIDE SEQUENCE</scope>
    <source>
        <strain evidence="2">CGMCC 1.15034</strain>
    </source>
</reference>
<dbReference type="Pfam" id="PF09250">
    <property type="entry name" value="Prim-Pol"/>
    <property type="match status" value="1"/>
</dbReference>
<name>A0AA87W9U6_9BRAD</name>
<organism evidence="2 3">
    <name type="scientific">Bradyrhizobium guangdongense</name>
    <dbReference type="NCBI Taxonomy" id="1325090"/>
    <lineage>
        <taxon>Bacteria</taxon>
        <taxon>Pseudomonadati</taxon>
        <taxon>Pseudomonadota</taxon>
        <taxon>Alphaproteobacteria</taxon>
        <taxon>Hyphomicrobiales</taxon>
        <taxon>Nitrobacteraceae</taxon>
        <taxon>Bradyrhizobium</taxon>
    </lineage>
</organism>
<comment type="caution">
    <text evidence="2">The sequence shown here is derived from an EMBL/GenBank/DDBJ whole genome shotgun (WGS) entry which is preliminary data.</text>
</comment>
<proteinExistence type="predicted"/>
<sequence>MSWYVRKIAAPRRRPQLGDTLMGDSAFATTAPALLATGFSPIPIMPNSKLPGTDSPMKNWHGWCRKVAPPNAIAGWSRYPDCGIGVCLGRGLICIDIDFEPAMDALLEMLPPSTVQKKGRKGISLFYRGNTDSIRSRNFRTPERGGLVDLLAEGKQTVLPPSIHPDTGEPYYWWTDDTLLDVRLDQLTELPDDIAERIGEVLKAYGYDPQAERFAQSLDAPTTRCVADPGRLDAASVFRKVNDFALANLTAWVPHLGLQRCYRSGVGFKAVAEWRSSGTGRALQARALNLSFKADGIRDFGDGRGYTPVDVVIEARRESAPEALEWLALRLGVTLGDPEASALADRIIAAAMKKKT</sequence>
<dbReference type="CDD" id="cd04859">
    <property type="entry name" value="Prim_Pol"/>
    <property type="match status" value="1"/>
</dbReference>
<protein>
    <recommendedName>
        <fullName evidence="1">DNA primase/polymerase bifunctional N-terminal domain-containing protein</fullName>
    </recommendedName>
</protein>
<evidence type="ECO:0000259" key="1">
    <source>
        <dbReference type="SMART" id="SM00943"/>
    </source>
</evidence>
<evidence type="ECO:0000313" key="3">
    <source>
        <dbReference type="Proteomes" id="UP000625079"/>
    </source>
</evidence>
<evidence type="ECO:0000313" key="2">
    <source>
        <dbReference type="EMBL" id="GGI31736.1"/>
    </source>
</evidence>
<feature type="domain" description="DNA primase/polymerase bifunctional N-terminal" evidence="1">
    <location>
        <begin position="31"/>
        <end position="194"/>
    </location>
</feature>
<dbReference type="Proteomes" id="UP000625079">
    <property type="component" value="Unassembled WGS sequence"/>
</dbReference>